<protein>
    <submittedName>
        <fullName evidence="1">Uncharacterized protein</fullName>
    </submittedName>
</protein>
<reference evidence="1 2" key="1">
    <citation type="submission" date="2019-12" db="EMBL/GenBank/DDBJ databases">
        <title>Full genome sequence of a Bacillus safensis strain isolated from commercially available natto in Indonesia.</title>
        <authorList>
            <person name="Yoshida M."/>
            <person name="Uomi M."/>
            <person name="Waturangi D."/>
            <person name="Ekaputri J.J."/>
            <person name="Setiamarga D.H.E."/>
        </authorList>
    </citation>
    <scope>NUCLEOTIDE SEQUENCE [LARGE SCALE GENOMIC DNA]</scope>
    <source>
        <strain evidence="1 2">IDN1</strain>
    </source>
</reference>
<proteinExistence type="predicted"/>
<evidence type="ECO:0000313" key="1">
    <source>
        <dbReference type="EMBL" id="BBP89537.1"/>
    </source>
</evidence>
<dbReference type="EMBL" id="AP021906">
    <property type="protein sequence ID" value="BBP89537.1"/>
    <property type="molecule type" value="Genomic_DNA"/>
</dbReference>
<evidence type="ECO:0000313" key="2">
    <source>
        <dbReference type="Proteomes" id="UP000464658"/>
    </source>
</evidence>
<sequence>MYDKVSDVIEKEKQLPNGVEWVDYYSQKSEVDTIFNDLKKKPLLRSLLS</sequence>
<name>A0A5S9M7R9_BACIA</name>
<accession>A0A5S9M7R9</accession>
<organism evidence="1 2">
    <name type="scientific">Bacillus safensis</name>
    <dbReference type="NCBI Taxonomy" id="561879"/>
    <lineage>
        <taxon>Bacteria</taxon>
        <taxon>Bacillati</taxon>
        <taxon>Bacillota</taxon>
        <taxon>Bacilli</taxon>
        <taxon>Bacillales</taxon>
        <taxon>Bacillaceae</taxon>
        <taxon>Bacillus</taxon>
    </lineage>
</organism>
<dbReference type="Proteomes" id="UP000464658">
    <property type="component" value="Chromosome"/>
</dbReference>
<gene>
    <name evidence="1" type="ORF">BsIDN1_31550</name>
</gene>
<dbReference type="AlphaFoldDB" id="A0A5S9M7R9"/>